<dbReference type="PANTHER" id="PTHR10587:SF78">
    <property type="entry name" value="PEPTIDOGLYCAN-N-ACETYLMURAMIC ACID DEACETYLASE PDAA"/>
    <property type="match status" value="1"/>
</dbReference>
<dbReference type="InterPro" id="IPR011330">
    <property type="entry name" value="Glyco_hydro/deAcase_b/a-brl"/>
</dbReference>
<comment type="caution">
    <text evidence="2">The sequence shown here is derived from an EMBL/GenBank/DDBJ whole genome shotgun (WGS) entry which is preliminary data.</text>
</comment>
<dbReference type="InterPro" id="IPR050248">
    <property type="entry name" value="Polysacc_deacetylase_ArnD"/>
</dbReference>
<protein>
    <submittedName>
        <fullName evidence="2">Peptidoglycan-N-acetylmuramic acid deacetylase</fullName>
        <ecNumber evidence="2">3.5.1.-</ecNumber>
    </submittedName>
</protein>
<dbReference type="PROSITE" id="PS51677">
    <property type="entry name" value="NODB"/>
    <property type="match status" value="1"/>
</dbReference>
<dbReference type="Pfam" id="PF01522">
    <property type="entry name" value="Polysacc_deac_1"/>
    <property type="match status" value="1"/>
</dbReference>
<dbReference type="GO" id="GO:0016787">
    <property type="term" value="F:hydrolase activity"/>
    <property type="evidence" value="ECO:0007669"/>
    <property type="project" value="UniProtKB-KW"/>
</dbReference>
<name>A0ABV2GDC8_9BACL</name>
<dbReference type="Gene3D" id="3.20.20.370">
    <property type="entry name" value="Glycoside hydrolase/deacetylase"/>
    <property type="match status" value="1"/>
</dbReference>
<sequence>MMAKTHVTGFVIAAAILAAGLLFSPFRAEAGELHWGFKKATDGVPPDAGTELNGMLEQHGALYKGSPDKKIVYLTFDNGYEAGYTESILNTLKKEDISATFFLTGHYLESAGDLVRRMVNDGHTIGNHSYGHPNMAKMSAAQLEAEWKKFDDRLREVAGVKRTHYARPPEGIFNANVLETGNRLGYRHIFWSVAFIDWHRDQKKGGQYAYNELMKQLHPGAVILMHTVSPDNSDGLPDFIRDARKQGYSFGTLDELVEEAFFPEDH</sequence>
<evidence type="ECO:0000259" key="1">
    <source>
        <dbReference type="PROSITE" id="PS51677"/>
    </source>
</evidence>
<dbReference type="SUPFAM" id="SSF88713">
    <property type="entry name" value="Glycoside hydrolase/deacetylase"/>
    <property type="match status" value="1"/>
</dbReference>
<organism evidence="2 3">
    <name type="scientific">Bhargavaea ullalensis</name>
    <dbReference type="NCBI Taxonomy" id="1265685"/>
    <lineage>
        <taxon>Bacteria</taxon>
        <taxon>Bacillati</taxon>
        <taxon>Bacillota</taxon>
        <taxon>Bacilli</taxon>
        <taxon>Bacillales</taxon>
        <taxon>Caryophanaceae</taxon>
        <taxon>Bhargavaea</taxon>
    </lineage>
</organism>
<proteinExistence type="predicted"/>
<keyword evidence="2" id="KW-0378">Hydrolase</keyword>
<keyword evidence="3" id="KW-1185">Reference proteome</keyword>
<dbReference type="Proteomes" id="UP001549099">
    <property type="component" value="Unassembled WGS sequence"/>
</dbReference>
<feature type="domain" description="NodB homology" evidence="1">
    <location>
        <begin position="70"/>
        <end position="251"/>
    </location>
</feature>
<dbReference type="EMBL" id="JBEPLW010000019">
    <property type="protein sequence ID" value="MET3576286.1"/>
    <property type="molecule type" value="Genomic_DNA"/>
</dbReference>
<gene>
    <name evidence="2" type="ORF">ABID49_002202</name>
</gene>
<dbReference type="InterPro" id="IPR002509">
    <property type="entry name" value="NODB_dom"/>
</dbReference>
<reference evidence="2 3" key="1">
    <citation type="submission" date="2024-06" db="EMBL/GenBank/DDBJ databases">
        <title>Genomic Encyclopedia of Type Strains, Phase IV (KMG-IV): sequencing the most valuable type-strain genomes for metagenomic binning, comparative biology and taxonomic classification.</title>
        <authorList>
            <person name="Goeker M."/>
        </authorList>
    </citation>
    <scope>NUCLEOTIDE SEQUENCE [LARGE SCALE GENOMIC DNA]</scope>
    <source>
        <strain evidence="2 3">DSM 26128</strain>
    </source>
</reference>
<accession>A0ABV2GDC8</accession>
<dbReference type="PANTHER" id="PTHR10587">
    <property type="entry name" value="GLYCOSYL TRANSFERASE-RELATED"/>
    <property type="match status" value="1"/>
</dbReference>
<evidence type="ECO:0000313" key="2">
    <source>
        <dbReference type="EMBL" id="MET3576286.1"/>
    </source>
</evidence>
<evidence type="ECO:0000313" key="3">
    <source>
        <dbReference type="Proteomes" id="UP001549099"/>
    </source>
</evidence>
<dbReference type="EC" id="3.5.1.-" evidence="2"/>